<keyword evidence="4" id="KW-0472">Membrane</keyword>
<dbReference type="InterPro" id="IPR050469">
    <property type="entry name" value="Diguanylate_Cyclase"/>
</dbReference>
<dbReference type="PROSITE" id="PS50885">
    <property type="entry name" value="HAMP"/>
    <property type="match status" value="1"/>
</dbReference>
<dbReference type="EMBL" id="BSUZ01000001">
    <property type="protein sequence ID" value="GMA85499.1"/>
    <property type="molecule type" value="Genomic_DNA"/>
</dbReference>
<organism evidence="6 7">
    <name type="scientific">Angustibacter aerolatus</name>
    <dbReference type="NCBI Taxonomy" id="1162965"/>
    <lineage>
        <taxon>Bacteria</taxon>
        <taxon>Bacillati</taxon>
        <taxon>Actinomycetota</taxon>
        <taxon>Actinomycetes</taxon>
        <taxon>Kineosporiales</taxon>
        <taxon>Kineosporiaceae</taxon>
    </lineage>
</organism>
<dbReference type="PANTHER" id="PTHR45138:SF9">
    <property type="entry name" value="DIGUANYLATE CYCLASE DGCM-RELATED"/>
    <property type="match status" value="1"/>
</dbReference>
<dbReference type="InterPro" id="IPR003660">
    <property type="entry name" value="HAMP_dom"/>
</dbReference>
<dbReference type="InterPro" id="IPR000160">
    <property type="entry name" value="GGDEF_dom"/>
</dbReference>
<evidence type="ECO:0000313" key="7">
    <source>
        <dbReference type="Proteomes" id="UP001157017"/>
    </source>
</evidence>
<dbReference type="InterPro" id="IPR029016">
    <property type="entry name" value="GAF-like_dom_sf"/>
</dbReference>
<evidence type="ECO:0000256" key="4">
    <source>
        <dbReference type="SAM" id="Phobius"/>
    </source>
</evidence>
<proteinExistence type="predicted"/>
<gene>
    <name evidence="6" type="ORF">GCM10025868_07490</name>
</gene>
<keyword evidence="1 4" id="KW-0812">Transmembrane</keyword>
<dbReference type="CDD" id="cd06225">
    <property type="entry name" value="HAMP"/>
    <property type="match status" value="1"/>
</dbReference>
<dbReference type="Pfam" id="PF00672">
    <property type="entry name" value="HAMP"/>
    <property type="match status" value="1"/>
</dbReference>
<dbReference type="SMART" id="SM00304">
    <property type="entry name" value="HAMP"/>
    <property type="match status" value="1"/>
</dbReference>
<feature type="compositionally biased region" description="Basic residues" evidence="3">
    <location>
        <begin position="476"/>
        <end position="485"/>
    </location>
</feature>
<dbReference type="InterPro" id="IPR029787">
    <property type="entry name" value="Nucleotide_cyclase"/>
</dbReference>
<dbReference type="PANTHER" id="PTHR45138">
    <property type="entry name" value="REGULATORY COMPONENTS OF SENSORY TRANSDUCTION SYSTEM"/>
    <property type="match status" value="1"/>
</dbReference>
<dbReference type="Gene3D" id="3.30.70.270">
    <property type="match status" value="1"/>
</dbReference>
<reference evidence="7" key="1">
    <citation type="journal article" date="2019" name="Int. J. Syst. Evol. Microbiol.">
        <title>The Global Catalogue of Microorganisms (GCM) 10K type strain sequencing project: providing services to taxonomists for standard genome sequencing and annotation.</title>
        <authorList>
            <consortium name="The Broad Institute Genomics Platform"/>
            <consortium name="The Broad Institute Genome Sequencing Center for Infectious Disease"/>
            <person name="Wu L."/>
            <person name="Ma J."/>
        </authorList>
    </citation>
    <scope>NUCLEOTIDE SEQUENCE [LARGE SCALE GENOMIC DNA]</scope>
    <source>
        <strain evidence="7">NBRC 108730</strain>
    </source>
</reference>
<protein>
    <recommendedName>
        <fullName evidence="5">HAMP domain-containing protein</fullName>
    </recommendedName>
</protein>
<feature type="domain" description="HAMP" evidence="5">
    <location>
        <begin position="211"/>
        <end position="263"/>
    </location>
</feature>
<feature type="transmembrane region" description="Helical" evidence="4">
    <location>
        <begin position="182"/>
        <end position="203"/>
    </location>
</feature>
<dbReference type="Pfam" id="PF13185">
    <property type="entry name" value="GAF_2"/>
    <property type="match status" value="1"/>
</dbReference>
<dbReference type="InterPro" id="IPR007891">
    <property type="entry name" value="CHASE3"/>
</dbReference>
<accession>A0ABQ6JCI9</accession>
<dbReference type="SMART" id="SM00065">
    <property type="entry name" value="GAF"/>
    <property type="match status" value="1"/>
</dbReference>
<dbReference type="SUPFAM" id="SSF55073">
    <property type="entry name" value="Nucleotide cyclase"/>
    <property type="match status" value="1"/>
</dbReference>
<comment type="caution">
    <text evidence="6">The sequence shown here is derived from an EMBL/GenBank/DDBJ whole genome shotgun (WGS) entry which is preliminary data.</text>
</comment>
<dbReference type="InterPro" id="IPR043128">
    <property type="entry name" value="Rev_trsase/Diguanyl_cyclase"/>
</dbReference>
<sequence length="602" mass="64093">MQQVRRTSLRDVVDRAFRAVVAGSVAVVVVVGSLLLWLTTTSRPEIDHTEQALIAVQAGHTAMLDQESNLRGFISTDDLAFVTSYNKARGDLEPSNTRLLKVGVDRRSTEAIVGLRLAQQRWTSEWAAVAGAGFAPGTVGSDERATFLLQDKVLFDAYTEARDRATDVLTAELVQHRRAQDLALFIVAGACVVIVGCVSIVSVRRRGRLHRDLMGPVEAVLEGFEQVAQGRLDEPVTADGPLELEAVVVGMNRMTRALAESRDRTASREQQVREQSQQLRSILAMVREIGGSLNLEYVVDAVVEGVARIARADRAVIWLVSPDGGSLVPAQGARRRVTGADAVELGSGPIGRAAKYSRMVRTACVDEREGQRLAVPLVVGSRVVGVLDVERADATDLADADIEVLETLAIHSATALEAARLHEDAAHASEHDALTQPAQPPPARQRPGPGVRAQPALRPAARLRDARPRPLQAGQRRARAHPRRRGAADRGRPHRGRACAPPTPPTGTAARSLAVILRESDLAAAQAVAERLRARIETVFAAPGEVGVTASLGIAEIGPATAMPSALVAAADAALYRAKREGRNAVRSADPAAPATLAAVAG</sequence>
<feature type="region of interest" description="Disordered" evidence="3">
    <location>
        <begin position="425"/>
        <end position="507"/>
    </location>
</feature>
<dbReference type="SUPFAM" id="SSF55781">
    <property type="entry name" value="GAF domain-like"/>
    <property type="match status" value="1"/>
</dbReference>
<dbReference type="Gene3D" id="6.10.340.10">
    <property type="match status" value="1"/>
</dbReference>
<dbReference type="Proteomes" id="UP001157017">
    <property type="component" value="Unassembled WGS sequence"/>
</dbReference>
<feature type="transmembrane region" description="Helical" evidence="4">
    <location>
        <begin position="20"/>
        <end position="38"/>
    </location>
</feature>
<evidence type="ECO:0000256" key="3">
    <source>
        <dbReference type="SAM" id="MobiDB-lite"/>
    </source>
</evidence>
<evidence type="ECO:0000256" key="2">
    <source>
        <dbReference type="ARBA" id="ARBA00022989"/>
    </source>
</evidence>
<feature type="compositionally biased region" description="Low complexity" evidence="3">
    <location>
        <begin position="445"/>
        <end position="460"/>
    </location>
</feature>
<evidence type="ECO:0000256" key="1">
    <source>
        <dbReference type="ARBA" id="ARBA00022692"/>
    </source>
</evidence>
<dbReference type="SMART" id="SM00267">
    <property type="entry name" value="GGDEF"/>
    <property type="match status" value="1"/>
</dbReference>
<keyword evidence="2 4" id="KW-1133">Transmembrane helix</keyword>
<dbReference type="InterPro" id="IPR003018">
    <property type="entry name" value="GAF"/>
</dbReference>
<keyword evidence="7" id="KW-1185">Reference proteome</keyword>
<evidence type="ECO:0000259" key="5">
    <source>
        <dbReference type="PROSITE" id="PS50885"/>
    </source>
</evidence>
<name>A0ABQ6JCI9_9ACTN</name>
<dbReference type="Gene3D" id="3.30.450.40">
    <property type="match status" value="1"/>
</dbReference>
<dbReference type="Pfam" id="PF05227">
    <property type="entry name" value="CHASE3"/>
    <property type="match status" value="1"/>
</dbReference>
<dbReference type="Pfam" id="PF00990">
    <property type="entry name" value="GGDEF"/>
    <property type="match status" value="1"/>
</dbReference>
<evidence type="ECO:0000313" key="6">
    <source>
        <dbReference type="EMBL" id="GMA85499.1"/>
    </source>
</evidence>